<dbReference type="CDD" id="cd15832">
    <property type="entry name" value="SNAP"/>
    <property type="match status" value="1"/>
</dbReference>
<evidence type="ECO:0000256" key="3">
    <source>
        <dbReference type="ARBA" id="ARBA00022927"/>
    </source>
</evidence>
<proteinExistence type="inferred from homology"/>
<sequence length="301" mass="35015">MSQPDQARQLISQAEEQARQLISEAEKKLSPKGFFQTIFGSYKNRTEDAIECYQKAGNLYRLSKNWFQASTAYKLSGDLNLEHNNRSEAANDYVQAAKCLEKFDVNNAIKFLLSAIEIYVDLGRFTMAAKLHNKIAELYEQGLELEESVQHYEQAADYYRVEDNYVYSKKCLLKVADYASAEFGDYNKAINIYQEIAFYDLKTQILQYNAKDSLFKAVLCHLCIDLLNAKHALKTYVEKYPNFEISRQFHLLRRIIESIEDADEDGFSKAVREYDDLSRLDTWHTKVLLKIRDQIKEPNLL</sequence>
<comment type="subcellular location">
    <subcellularLocation>
        <location evidence="4">Membrane</location>
        <topology evidence="4">Peripheral membrane protein</topology>
    </subcellularLocation>
</comment>
<dbReference type="GO" id="GO:0005483">
    <property type="term" value="F:soluble NSF attachment protein activity"/>
    <property type="evidence" value="ECO:0007669"/>
    <property type="project" value="TreeGrafter"/>
</dbReference>
<keyword evidence="2 4" id="KW-0813">Transport</keyword>
<dbReference type="PANTHER" id="PTHR13768">
    <property type="entry name" value="SOLUBLE NSF ATTACHMENT PROTEIN SNAP"/>
    <property type="match status" value="1"/>
</dbReference>
<accession>A0AA38IB62</accession>
<dbReference type="AlphaFoldDB" id="A0AA38IB62"/>
<dbReference type="Proteomes" id="UP001168821">
    <property type="component" value="Unassembled WGS sequence"/>
</dbReference>
<keyword evidence="3 4" id="KW-0653">Protein transport</keyword>
<dbReference type="InterPro" id="IPR000744">
    <property type="entry name" value="NSF_attach"/>
</dbReference>
<gene>
    <name evidence="5" type="ORF">Zmor_013847</name>
</gene>
<evidence type="ECO:0000313" key="6">
    <source>
        <dbReference type="Proteomes" id="UP001168821"/>
    </source>
</evidence>
<dbReference type="GO" id="GO:0006886">
    <property type="term" value="P:intracellular protein transport"/>
    <property type="evidence" value="ECO:0007669"/>
    <property type="project" value="UniProtKB-UniRule"/>
</dbReference>
<organism evidence="5 6">
    <name type="scientific">Zophobas morio</name>
    <dbReference type="NCBI Taxonomy" id="2755281"/>
    <lineage>
        <taxon>Eukaryota</taxon>
        <taxon>Metazoa</taxon>
        <taxon>Ecdysozoa</taxon>
        <taxon>Arthropoda</taxon>
        <taxon>Hexapoda</taxon>
        <taxon>Insecta</taxon>
        <taxon>Pterygota</taxon>
        <taxon>Neoptera</taxon>
        <taxon>Endopterygota</taxon>
        <taxon>Coleoptera</taxon>
        <taxon>Polyphaga</taxon>
        <taxon>Cucujiformia</taxon>
        <taxon>Tenebrionidae</taxon>
        <taxon>Zophobas</taxon>
    </lineage>
</organism>
<protein>
    <recommendedName>
        <fullName evidence="7">Soluble NSF attachment protein</fullName>
    </recommendedName>
</protein>
<evidence type="ECO:0008006" key="7">
    <source>
        <dbReference type="Google" id="ProtNLM"/>
    </source>
</evidence>
<keyword evidence="6" id="KW-1185">Reference proteome</keyword>
<keyword evidence="4" id="KW-0472">Membrane</keyword>
<evidence type="ECO:0000256" key="2">
    <source>
        <dbReference type="ARBA" id="ARBA00022448"/>
    </source>
</evidence>
<dbReference type="Gene3D" id="1.25.40.10">
    <property type="entry name" value="Tetratricopeptide repeat domain"/>
    <property type="match status" value="1"/>
</dbReference>
<keyword evidence="4" id="KW-0931">ER-Golgi transport</keyword>
<comment type="function">
    <text evidence="4">Required for vesicular transport between the endoplasmic reticulum and the Golgi apparatus.</text>
</comment>
<dbReference type="InterPro" id="IPR011990">
    <property type="entry name" value="TPR-like_helical_dom_sf"/>
</dbReference>
<dbReference type="SUPFAM" id="SSF48452">
    <property type="entry name" value="TPR-like"/>
    <property type="match status" value="1"/>
</dbReference>
<dbReference type="GO" id="GO:0005774">
    <property type="term" value="C:vacuolar membrane"/>
    <property type="evidence" value="ECO:0007669"/>
    <property type="project" value="TreeGrafter"/>
</dbReference>
<dbReference type="GO" id="GO:0019905">
    <property type="term" value="F:syntaxin binding"/>
    <property type="evidence" value="ECO:0007669"/>
    <property type="project" value="TreeGrafter"/>
</dbReference>
<dbReference type="PRINTS" id="PR00448">
    <property type="entry name" value="NSFATTACHMNT"/>
</dbReference>
<dbReference type="EMBL" id="JALNTZ010000004">
    <property type="protein sequence ID" value="KAJ3654673.1"/>
    <property type="molecule type" value="Genomic_DNA"/>
</dbReference>
<name>A0AA38IB62_9CUCU</name>
<reference evidence="5" key="1">
    <citation type="journal article" date="2023" name="G3 (Bethesda)">
        <title>Whole genome assemblies of Zophobas morio and Tenebrio molitor.</title>
        <authorList>
            <person name="Kaur S."/>
            <person name="Stinson S.A."/>
            <person name="diCenzo G.C."/>
        </authorList>
    </citation>
    <scope>NUCLEOTIDE SEQUENCE</scope>
    <source>
        <strain evidence="5">QUZm001</strain>
    </source>
</reference>
<dbReference type="GO" id="GO:0035494">
    <property type="term" value="P:SNARE complex disassembly"/>
    <property type="evidence" value="ECO:0007669"/>
    <property type="project" value="TreeGrafter"/>
</dbReference>
<dbReference type="GO" id="GO:0031201">
    <property type="term" value="C:SNARE complex"/>
    <property type="evidence" value="ECO:0007669"/>
    <property type="project" value="TreeGrafter"/>
</dbReference>
<evidence type="ECO:0000313" key="5">
    <source>
        <dbReference type="EMBL" id="KAJ3654673.1"/>
    </source>
</evidence>
<evidence type="ECO:0000256" key="4">
    <source>
        <dbReference type="RuleBase" id="RU367013"/>
    </source>
</evidence>
<evidence type="ECO:0000256" key="1">
    <source>
        <dbReference type="ARBA" id="ARBA00010050"/>
    </source>
</evidence>
<comment type="caution">
    <text evidence="5">The sequence shown here is derived from an EMBL/GenBank/DDBJ whole genome shotgun (WGS) entry which is preliminary data.</text>
</comment>
<comment type="similarity">
    <text evidence="1 4">Belongs to the SNAP family.</text>
</comment>
<dbReference type="Pfam" id="PF14938">
    <property type="entry name" value="SNAP"/>
    <property type="match status" value="1"/>
</dbReference>
<dbReference type="PANTHER" id="PTHR13768:SF8">
    <property type="entry name" value="ALPHA-SOLUBLE NSF ATTACHMENT PROTEIN"/>
    <property type="match status" value="1"/>
</dbReference>